<name>A0AAW1Y8T7_RUBAR</name>
<reference evidence="1 2" key="1">
    <citation type="journal article" date="2023" name="G3 (Bethesda)">
        <title>A chromosome-length genome assembly and annotation of blackberry (Rubus argutus, cv. 'Hillquist').</title>
        <authorList>
            <person name="Bruna T."/>
            <person name="Aryal R."/>
            <person name="Dudchenko O."/>
            <person name="Sargent D.J."/>
            <person name="Mead D."/>
            <person name="Buti M."/>
            <person name="Cavallini A."/>
            <person name="Hytonen T."/>
            <person name="Andres J."/>
            <person name="Pham M."/>
            <person name="Weisz D."/>
            <person name="Mascagni F."/>
            <person name="Usai G."/>
            <person name="Natali L."/>
            <person name="Bassil N."/>
            <person name="Fernandez G.E."/>
            <person name="Lomsadze A."/>
            <person name="Armour M."/>
            <person name="Olukolu B."/>
            <person name="Poorten T."/>
            <person name="Britton C."/>
            <person name="Davik J."/>
            <person name="Ashrafi H."/>
            <person name="Aiden E.L."/>
            <person name="Borodovsky M."/>
            <person name="Worthington M."/>
        </authorList>
    </citation>
    <scope>NUCLEOTIDE SEQUENCE [LARGE SCALE GENOMIC DNA]</scope>
    <source>
        <strain evidence="1">PI 553951</strain>
    </source>
</reference>
<dbReference type="AlphaFoldDB" id="A0AAW1Y8T7"/>
<comment type="caution">
    <text evidence="1">The sequence shown here is derived from an EMBL/GenBank/DDBJ whole genome shotgun (WGS) entry which is preliminary data.</text>
</comment>
<accession>A0AAW1Y8T7</accession>
<keyword evidence="2" id="KW-1185">Reference proteome</keyword>
<dbReference type="EMBL" id="JBEDUW010000002">
    <property type="protein sequence ID" value="KAK9945474.1"/>
    <property type="molecule type" value="Genomic_DNA"/>
</dbReference>
<evidence type="ECO:0000313" key="2">
    <source>
        <dbReference type="Proteomes" id="UP001457282"/>
    </source>
</evidence>
<evidence type="ECO:0000313" key="1">
    <source>
        <dbReference type="EMBL" id="KAK9945474.1"/>
    </source>
</evidence>
<dbReference type="Proteomes" id="UP001457282">
    <property type="component" value="Unassembled WGS sequence"/>
</dbReference>
<proteinExistence type="predicted"/>
<organism evidence="1 2">
    <name type="scientific">Rubus argutus</name>
    <name type="common">Southern blackberry</name>
    <dbReference type="NCBI Taxonomy" id="59490"/>
    <lineage>
        <taxon>Eukaryota</taxon>
        <taxon>Viridiplantae</taxon>
        <taxon>Streptophyta</taxon>
        <taxon>Embryophyta</taxon>
        <taxon>Tracheophyta</taxon>
        <taxon>Spermatophyta</taxon>
        <taxon>Magnoliopsida</taxon>
        <taxon>eudicotyledons</taxon>
        <taxon>Gunneridae</taxon>
        <taxon>Pentapetalae</taxon>
        <taxon>rosids</taxon>
        <taxon>fabids</taxon>
        <taxon>Rosales</taxon>
        <taxon>Rosaceae</taxon>
        <taxon>Rosoideae</taxon>
        <taxon>Rosoideae incertae sedis</taxon>
        <taxon>Rubus</taxon>
    </lineage>
</organism>
<sequence>MERFDFTMANRISEMGVPRNERPAIIRKLHEVVQVAVPYVPISVIILDVTVKFSMIIVPRITMINGDLLDAEIVDWESLETVEQPPKFIPATKSSIDGLGQLKLYSLEATVRKTECAICKEGLGQFDLEEEEEEGIDQELMITSKHQSNCLSKVEVEAALDWTIGDGTEPINLVDAVKLSMIIVPPITMIKGDSLDAEIIDWESLETGDKAPKFIHATKSAIEVWKLLLERQKVLFDQFQLGEEDEEGIDHQLTITCLPCSHLFIEIALSSG</sequence>
<gene>
    <name evidence="1" type="ORF">M0R45_010989</name>
</gene>
<protein>
    <submittedName>
        <fullName evidence="1">Uncharacterized protein</fullName>
    </submittedName>
</protein>